<dbReference type="EMBL" id="UINC01019051">
    <property type="protein sequence ID" value="SVA80480.1"/>
    <property type="molecule type" value="Genomic_DNA"/>
</dbReference>
<keyword evidence="9" id="KW-0186">Copper</keyword>
<evidence type="ECO:0000313" key="15">
    <source>
        <dbReference type="EMBL" id="SVA80480.1"/>
    </source>
</evidence>
<dbReference type="Pfam" id="PF02728">
    <property type="entry name" value="Cu_amine_oxidN3"/>
    <property type="match status" value="1"/>
</dbReference>
<dbReference type="Pfam" id="PF01179">
    <property type="entry name" value="Cu_amine_oxid"/>
    <property type="match status" value="1"/>
</dbReference>
<dbReference type="SUPFAM" id="SSF49998">
    <property type="entry name" value="Amine oxidase catalytic domain"/>
    <property type="match status" value="1"/>
</dbReference>
<dbReference type="Pfam" id="PF02727">
    <property type="entry name" value="Cu_amine_oxidN2"/>
    <property type="match status" value="1"/>
</dbReference>
<dbReference type="GO" id="GO:0009308">
    <property type="term" value="P:amine metabolic process"/>
    <property type="evidence" value="ECO:0007669"/>
    <property type="project" value="InterPro"/>
</dbReference>
<comment type="cofactor">
    <cofactor evidence="1">
        <name>Cu cation</name>
        <dbReference type="ChEBI" id="CHEBI:23378"/>
    </cofactor>
</comment>
<feature type="region of interest" description="Disordered" evidence="11">
    <location>
        <begin position="464"/>
        <end position="489"/>
    </location>
</feature>
<dbReference type="InterPro" id="IPR036460">
    <property type="entry name" value="Cu_amine_oxidase_C_sf"/>
</dbReference>
<evidence type="ECO:0000256" key="8">
    <source>
        <dbReference type="ARBA" id="ARBA00023002"/>
    </source>
</evidence>
<name>A0A381YU53_9ZZZZ</name>
<dbReference type="InterPro" id="IPR015802">
    <property type="entry name" value="Cu_amine_oxidase_N3"/>
</dbReference>
<dbReference type="InterPro" id="IPR000269">
    <property type="entry name" value="Cu_amine_oxidase"/>
</dbReference>
<evidence type="ECO:0000259" key="13">
    <source>
        <dbReference type="Pfam" id="PF02727"/>
    </source>
</evidence>
<evidence type="ECO:0000256" key="2">
    <source>
        <dbReference type="ARBA" id="ARBA00001936"/>
    </source>
</evidence>
<evidence type="ECO:0000256" key="4">
    <source>
        <dbReference type="ARBA" id="ARBA00007983"/>
    </source>
</evidence>
<evidence type="ECO:0000256" key="10">
    <source>
        <dbReference type="ARBA" id="ARBA00023211"/>
    </source>
</evidence>
<dbReference type="InterPro" id="IPR015798">
    <property type="entry name" value="Cu_amine_oxidase_C"/>
</dbReference>
<dbReference type="SUPFAM" id="SSF54416">
    <property type="entry name" value="Amine oxidase N-terminal region"/>
    <property type="match status" value="2"/>
</dbReference>
<dbReference type="AlphaFoldDB" id="A0A381YU53"/>
<feature type="non-terminal residue" evidence="15">
    <location>
        <position position="592"/>
    </location>
</feature>
<keyword evidence="8" id="KW-0560">Oxidoreductase</keyword>
<dbReference type="InterPro" id="IPR016182">
    <property type="entry name" value="Cu_amine_oxidase_N-reg"/>
</dbReference>
<keyword evidence="10" id="KW-0464">Manganese</keyword>
<comment type="similarity">
    <text evidence="4">Belongs to the copper/topaquinone oxidase family.</text>
</comment>
<evidence type="ECO:0000256" key="11">
    <source>
        <dbReference type="SAM" id="MobiDB-lite"/>
    </source>
</evidence>
<feature type="domain" description="Copper amine oxidase N2-terminal" evidence="13">
    <location>
        <begin position="7"/>
        <end position="59"/>
    </location>
</feature>
<comment type="cofactor">
    <cofactor evidence="3">
        <name>Zn(2+)</name>
        <dbReference type="ChEBI" id="CHEBI:29105"/>
    </cofactor>
</comment>
<protein>
    <recommendedName>
        <fullName evidence="16">Amine oxidase</fullName>
    </recommendedName>
</protein>
<comment type="cofactor">
    <cofactor evidence="2">
        <name>Mn(2+)</name>
        <dbReference type="ChEBI" id="CHEBI:29035"/>
    </cofactor>
</comment>
<dbReference type="PANTHER" id="PTHR10638">
    <property type="entry name" value="COPPER AMINE OXIDASE"/>
    <property type="match status" value="1"/>
</dbReference>
<reference evidence="15" key="1">
    <citation type="submission" date="2018-05" db="EMBL/GenBank/DDBJ databases">
        <authorList>
            <person name="Lanie J.A."/>
            <person name="Ng W.-L."/>
            <person name="Kazmierczak K.M."/>
            <person name="Andrzejewski T.M."/>
            <person name="Davidsen T.M."/>
            <person name="Wayne K.J."/>
            <person name="Tettelin H."/>
            <person name="Glass J.I."/>
            <person name="Rusch D."/>
            <person name="Podicherti R."/>
            <person name="Tsui H.-C.T."/>
            <person name="Winkler M.E."/>
        </authorList>
    </citation>
    <scope>NUCLEOTIDE SEQUENCE</scope>
</reference>
<keyword evidence="6" id="KW-0479">Metal-binding</keyword>
<dbReference type="PROSITE" id="PS01164">
    <property type="entry name" value="COPPER_AMINE_OXID_1"/>
    <property type="match status" value="1"/>
</dbReference>
<evidence type="ECO:0000256" key="6">
    <source>
        <dbReference type="ARBA" id="ARBA00022723"/>
    </source>
</evidence>
<dbReference type="GO" id="GO:0005507">
    <property type="term" value="F:copper ion binding"/>
    <property type="evidence" value="ECO:0007669"/>
    <property type="project" value="InterPro"/>
</dbReference>
<proteinExistence type="inferred from homology"/>
<dbReference type="InterPro" id="IPR015800">
    <property type="entry name" value="Cu_amine_oxidase_N2"/>
</dbReference>
<dbReference type="NCBIfam" id="NF008559">
    <property type="entry name" value="PRK11504.1"/>
    <property type="match status" value="1"/>
</dbReference>
<keyword evidence="7" id="KW-0801">TPQ</keyword>
<evidence type="ECO:0000256" key="3">
    <source>
        <dbReference type="ARBA" id="ARBA00001947"/>
    </source>
</evidence>
<evidence type="ECO:0000259" key="14">
    <source>
        <dbReference type="Pfam" id="PF02728"/>
    </source>
</evidence>
<dbReference type="Gene3D" id="2.70.98.20">
    <property type="entry name" value="Copper amine oxidase, catalytic domain"/>
    <property type="match status" value="1"/>
</dbReference>
<feature type="domain" description="Copper amine oxidase N3-terminal" evidence="14">
    <location>
        <begin position="105"/>
        <end position="198"/>
    </location>
</feature>
<evidence type="ECO:0000256" key="9">
    <source>
        <dbReference type="ARBA" id="ARBA00023008"/>
    </source>
</evidence>
<evidence type="ECO:0008006" key="16">
    <source>
        <dbReference type="Google" id="ProtNLM"/>
    </source>
</evidence>
<feature type="domain" description="Copper amine oxidase catalytic" evidence="12">
    <location>
        <begin position="222"/>
        <end position="592"/>
    </location>
</feature>
<dbReference type="Gene3D" id="3.10.450.40">
    <property type="match status" value="2"/>
</dbReference>
<dbReference type="InterPro" id="IPR049948">
    <property type="entry name" value="Cu_Am_ox_TPQ-bd"/>
</dbReference>
<dbReference type="GO" id="GO:0008131">
    <property type="term" value="F:primary methylamine oxidase activity"/>
    <property type="evidence" value="ECO:0007669"/>
    <property type="project" value="InterPro"/>
</dbReference>
<evidence type="ECO:0000256" key="5">
    <source>
        <dbReference type="ARBA" id="ARBA00011738"/>
    </source>
</evidence>
<accession>A0A381YU53</accession>
<comment type="subunit">
    <text evidence="5">Homodimer.</text>
</comment>
<dbReference type="GO" id="GO:0048038">
    <property type="term" value="F:quinone binding"/>
    <property type="evidence" value="ECO:0007669"/>
    <property type="project" value="InterPro"/>
</dbReference>
<gene>
    <name evidence="15" type="ORF">METZ01_LOCUS133334</name>
</gene>
<evidence type="ECO:0000259" key="12">
    <source>
        <dbReference type="Pfam" id="PF01179"/>
    </source>
</evidence>
<evidence type="ECO:0000256" key="1">
    <source>
        <dbReference type="ARBA" id="ARBA00001935"/>
    </source>
</evidence>
<organism evidence="15">
    <name type="scientific">marine metagenome</name>
    <dbReference type="NCBI Taxonomy" id="408172"/>
    <lineage>
        <taxon>unclassified sequences</taxon>
        <taxon>metagenomes</taxon>
        <taxon>ecological metagenomes</taxon>
    </lineage>
</organism>
<dbReference type="PANTHER" id="PTHR10638:SF86">
    <property type="entry name" value="COPPER AMINE OXIDASE 1-RELATED"/>
    <property type="match status" value="1"/>
</dbReference>
<evidence type="ECO:0000256" key="7">
    <source>
        <dbReference type="ARBA" id="ARBA00022772"/>
    </source>
</evidence>
<sequence length="592" mass="66459">MTLKTDHPLDPLNEEEIKSAVDILKADKGYDKTSTFSSAILVEPEKTVVQNFNEGSSFPRNVRLLGIDSHQDGGFCAEIDILAKKVVSLERLPGNAQVPYAMGDFATAMMLTTENAEYQEALKKRGITDLELVQIDPWPAGGFTHESIKPGHRAFKCISFLKESLEDNAYARPIQGVIAWVDLTLGEVVHVEDHGVIPMPTEHARYDAGSQPNLREGLKPIDINQPEGSSFEVDGYQISWQGWKFRISIHDVEGLVLHQLSLHDRPILYRAALSDMVVPYGDSDPMHSWKHVFDGSEYSLGRFINSLTLGCDCLGEIYYFDINQISWDGEATKIKQAICLHEEDYGIQWKHTDGQGGANEVRRSRRLVISSMFTVGNYDYGFFWYLYLDGTVQMEVKLTGIMGISAITDETYNPSQAPKVAKKIAAPLHQHLFCFRLDWELDGGNNQLFESEIELLPINENNPNGTQFQSISRHLKRESEAKRDASPQSSRIWKVVNPNKENSLGIPVAYKLMPGATPKLLSHPESVVSKRAAFAKHNLWATPYESEEQTAAGPYTVMHEGQSGLEVYTSKDRDISECDLVMWHTFGLNHVP</sequence>